<protein>
    <submittedName>
        <fullName evidence="2">Uncharacterized protein</fullName>
    </submittedName>
</protein>
<dbReference type="Proteomes" id="UP000737612">
    <property type="component" value="Unassembled WGS sequence"/>
</dbReference>
<evidence type="ECO:0000256" key="1">
    <source>
        <dbReference type="SAM" id="Phobius"/>
    </source>
</evidence>
<keyword evidence="1" id="KW-0472">Membrane</keyword>
<feature type="transmembrane region" description="Helical" evidence="1">
    <location>
        <begin position="45"/>
        <end position="67"/>
    </location>
</feature>
<keyword evidence="1" id="KW-0812">Transmembrane</keyword>
<organism evidence="2 3">
    <name type="scientific">Fusicatenibacter saccharivorans</name>
    <dbReference type="NCBI Taxonomy" id="1150298"/>
    <lineage>
        <taxon>Bacteria</taxon>
        <taxon>Bacillati</taxon>
        <taxon>Bacillota</taxon>
        <taxon>Clostridia</taxon>
        <taxon>Lachnospirales</taxon>
        <taxon>Lachnospiraceae</taxon>
        <taxon>Fusicatenibacter</taxon>
    </lineage>
</organism>
<dbReference type="EMBL" id="JAFHBD010000009">
    <property type="protein sequence ID" value="MBN2952591.1"/>
    <property type="molecule type" value="Genomic_DNA"/>
</dbReference>
<evidence type="ECO:0000313" key="3">
    <source>
        <dbReference type="Proteomes" id="UP000737612"/>
    </source>
</evidence>
<comment type="caution">
    <text evidence="2">The sequence shown here is derived from an EMBL/GenBank/DDBJ whole genome shotgun (WGS) entry which is preliminary data.</text>
</comment>
<proteinExistence type="predicted"/>
<sequence length="70" mass="8146">MVWKVTIVLWVLFFVVRWLVTVTLSKEDKLRLAFGAGMKMSPMKILMVLLFLAAVVMTVVTVIWFLFVRL</sequence>
<gene>
    <name evidence="2" type="ORF">JTJ23_03100</name>
</gene>
<accession>A0A938Z9W8</accession>
<name>A0A938Z9W8_9FIRM</name>
<dbReference type="AlphaFoldDB" id="A0A938Z9W8"/>
<evidence type="ECO:0000313" key="2">
    <source>
        <dbReference type="EMBL" id="MBN2952591.1"/>
    </source>
</evidence>
<reference evidence="2" key="1">
    <citation type="submission" date="2021-02" db="EMBL/GenBank/DDBJ databases">
        <title>Metagenome-assembled genomes from human diarrheal sample B26.</title>
        <authorList>
            <person name="Ateba T.P."/>
            <person name="Alayande K.A."/>
            <person name="Mwanza M."/>
        </authorList>
    </citation>
    <scope>NUCLEOTIDE SEQUENCE</scope>
    <source>
        <strain evidence="2">06WH</strain>
    </source>
</reference>
<keyword evidence="1" id="KW-1133">Transmembrane helix</keyword>
<feature type="transmembrane region" description="Helical" evidence="1">
    <location>
        <begin position="6"/>
        <end position="24"/>
    </location>
</feature>